<keyword evidence="2" id="KW-1185">Reference proteome</keyword>
<dbReference type="Proteomes" id="UP000218427">
    <property type="component" value="Unassembled WGS sequence"/>
</dbReference>
<reference evidence="1" key="1">
    <citation type="submission" date="2017-08" db="EMBL/GenBank/DDBJ databases">
        <title>Microbulbifer marisrubri sp. nov., a halophilic alphaproteobacterium isolated from marine sediment of the Yellow Sea, China.</title>
        <authorList>
            <person name="Zhang G."/>
            <person name="Xiong Q."/>
        </authorList>
    </citation>
    <scope>NUCLEOTIDE SEQUENCE [LARGE SCALE GENOMIC DNA]</scope>
    <source>
        <strain evidence="1">WRN-8</strain>
    </source>
</reference>
<dbReference type="EMBL" id="LRFG02000002">
    <property type="protein sequence ID" value="PCO05733.1"/>
    <property type="molecule type" value="Genomic_DNA"/>
</dbReference>
<evidence type="ECO:0008006" key="3">
    <source>
        <dbReference type="Google" id="ProtNLM"/>
    </source>
</evidence>
<organism evidence="1 2">
    <name type="scientific">Microbulbifer flavimaris</name>
    <dbReference type="NCBI Taxonomy" id="1781068"/>
    <lineage>
        <taxon>Bacteria</taxon>
        <taxon>Pseudomonadati</taxon>
        <taxon>Pseudomonadota</taxon>
        <taxon>Gammaproteobacteria</taxon>
        <taxon>Cellvibrionales</taxon>
        <taxon>Microbulbiferaceae</taxon>
        <taxon>Microbulbifer</taxon>
    </lineage>
</organism>
<comment type="caution">
    <text evidence="1">The sequence shown here is derived from an EMBL/GenBank/DDBJ whole genome shotgun (WGS) entry which is preliminary data.</text>
</comment>
<evidence type="ECO:0000313" key="1">
    <source>
        <dbReference type="EMBL" id="PCO05733.1"/>
    </source>
</evidence>
<gene>
    <name evidence="1" type="ORF">AWR36_006880</name>
</gene>
<accession>A0ABX4I1R6</accession>
<name>A0ABX4I1R6_9GAMM</name>
<dbReference type="PROSITE" id="PS51257">
    <property type="entry name" value="PROKAR_LIPOPROTEIN"/>
    <property type="match status" value="1"/>
</dbReference>
<proteinExistence type="predicted"/>
<evidence type="ECO:0000313" key="2">
    <source>
        <dbReference type="Proteomes" id="UP000218427"/>
    </source>
</evidence>
<protein>
    <recommendedName>
        <fullName evidence="3">Lipoprotein</fullName>
    </recommendedName>
</protein>
<sequence length="166" mass="18375">MVVRFSSLTAIVGILALALTSGCGYLPSEDTVRTAGKPGAHARVTVKTQTVSCGTPARGFRTMGFKEIFTFNRSDNPAFSESGKLPAQFDVYAYVWGHQDCRKTNSCGKGDYYWLIERGPGNDFSTWVVTPQHPHFTIQSSCRGQLKVGERYRFSFSRGKLVGFSR</sequence>